<evidence type="ECO:0000313" key="2">
    <source>
        <dbReference type="Proteomes" id="UP000770661"/>
    </source>
</evidence>
<dbReference type="EMBL" id="JACEEZ010024067">
    <property type="protein sequence ID" value="KAG0710571.1"/>
    <property type="molecule type" value="Genomic_DNA"/>
</dbReference>
<keyword evidence="2" id="KW-1185">Reference proteome</keyword>
<dbReference type="Proteomes" id="UP000770661">
    <property type="component" value="Unassembled WGS sequence"/>
</dbReference>
<comment type="caution">
    <text evidence="1">The sequence shown here is derived from an EMBL/GenBank/DDBJ whole genome shotgun (WGS) entry which is preliminary data.</text>
</comment>
<accession>A0A8J4XMT6</accession>
<dbReference type="AlphaFoldDB" id="A0A8J4XMT6"/>
<reference evidence="1" key="1">
    <citation type="submission" date="2020-07" db="EMBL/GenBank/DDBJ databases">
        <title>The High-quality genome of the commercially important snow crab, Chionoecetes opilio.</title>
        <authorList>
            <person name="Jeong J.-H."/>
            <person name="Ryu S."/>
        </authorList>
    </citation>
    <scope>NUCLEOTIDE SEQUENCE</scope>
    <source>
        <strain evidence="1">MADBK_172401_WGS</strain>
        <tissue evidence="1">Digestive gland</tissue>
    </source>
</reference>
<organism evidence="1 2">
    <name type="scientific">Chionoecetes opilio</name>
    <name type="common">Atlantic snow crab</name>
    <name type="synonym">Cancer opilio</name>
    <dbReference type="NCBI Taxonomy" id="41210"/>
    <lineage>
        <taxon>Eukaryota</taxon>
        <taxon>Metazoa</taxon>
        <taxon>Ecdysozoa</taxon>
        <taxon>Arthropoda</taxon>
        <taxon>Crustacea</taxon>
        <taxon>Multicrustacea</taxon>
        <taxon>Malacostraca</taxon>
        <taxon>Eumalacostraca</taxon>
        <taxon>Eucarida</taxon>
        <taxon>Decapoda</taxon>
        <taxon>Pleocyemata</taxon>
        <taxon>Brachyura</taxon>
        <taxon>Eubrachyura</taxon>
        <taxon>Majoidea</taxon>
        <taxon>Majidae</taxon>
        <taxon>Chionoecetes</taxon>
    </lineage>
</organism>
<evidence type="ECO:0000313" key="1">
    <source>
        <dbReference type="EMBL" id="KAG0710571.1"/>
    </source>
</evidence>
<gene>
    <name evidence="1" type="ORF">GWK47_022549</name>
</gene>
<sequence length="204" mass="22740">MDGVCRRLRFAVSDGEMRGIFSTPSLETRIGSRSTAPSFVRDGTSFPSQWSVSSTSGANFSLRLCSLFLAMTFSLPIDRARAQRAILECSLQAPPRMEAARVQTLRSLMLGPGQKQKLAGIDFLLRWCTAGSFWWRRISIKVLSLQGKRTRLKTRVQRGPAFLRTLDFPVQLDFRHRPSAAVSVSLFPPSPIQPPNLPCLPGFL</sequence>
<proteinExistence type="predicted"/>
<protein>
    <submittedName>
        <fullName evidence="1">Uncharacterized protein</fullName>
    </submittedName>
</protein>
<name>A0A8J4XMT6_CHIOP</name>